<dbReference type="Proteomes" id="UP000295184">
    <property type="component" value="Unassembled WGS sequence"/>
</dbReference>
<dbReference type="AlphaFoldDB" id="A0A4R1QHH0"/>
<evidence type="ECO:0000313" key="2">
    <source>
        <dbReference type="Proteomes" id="UP000295184"/>
    </source>
</evidence>
<comment type="caution">
    <text evidence="1">The sequence shown here is derived from an EMBL/GenBank/DDBJ whole genome shotgun (WGS) entry which is preliminary data.</text>
</comment>
<dbReference type="InterPro" id="IPR021377">
    <property type="entry name" value="DUF3006"/>
</dbReference>
<organism evidence="1 2">
    <name type="scientific">Allofournierella massiliensis</name>
    <dbReference type="NCBI Taxonomy" id="1650663"/>
    <lineage>
        <taxon>Bacteria</taxon>
        <taxon>Bacillati</taxon>
        <taxon>Bacillota</taxon>
        <taxon>Clostridia</taxon>
        <taxon>Eubacteriales</taxon>
        <taxon>Oscillospiraceae</taxon>
        <taxon>Allofournierella</taxon>
    </lineage>
</organism>
<name>A0A4R1QHH0_9FIRM</name>
<dbReference type="RefSeq" id="WP_058966830.1">
    <property type="nucleotide sequence ID" value="NZ_CABKVM010000019.1"/>
</dbReference>
<evidence type="ECO:0000313" key="1">
    <source>
        <dbReference type="EMBL" id="TCL50436.1"/>
    </source>
</evidence>
<dbReference type="OrthoDB" id="164847at2"/>
<dbReference type="STRING" id="1650663.GCA_001486665_03302"/>
<accession>A0A4R1QHH0</accession>
<dbReference type="EMBL" id="SLUM01000049">
    <property type="protein sequence ID" value="TCL50436.1"/>
    <property type="molecule type" value="Genomic_DNA"/>
</dbReference>
<protein>
    <submittedName>
        <fullName evidence="1">DUF3006 family protein</fullName>
    </submittedName>
</protein>
<gene>
    <name evidence="1" type="ORF">EDD77_1493</name>
</gene>
<proteinExistence type="predicted"/>
<dbReference type="Pfam" id="PF11213">
    <property type="entry name" value="DUF3006"/>
    <property type="match status" value="1"/>
</dbReference>
<sequence length="83" mass="9596">MNEVCILDRWEGDTAVIEVTDEADQIRWQQVPRQQLPDAREGDVLLFDGQHWKVDETATALRRQKIARRLACLKGRHPDSGNE</sequence>
<reference evidence="1 2" key="1">
    <citation type="submission" date="2019-03" db="EMBL/GenBank/DDBJ databases">
        <title>Genomic Encyclopedia of Type Strains, Phase IV (KMG-IV): sequencing the most valuable type-strain genomes for metagenomic binning, comparative biology and taxonomic classification.</title>
        <authorList>
            <person name="Goeker M."/>
        </authorList>
    </citation>
    <scope>NUCLEOTIDE SEQUENCE [LARGE SCALE GENOMIC DNA]</scope>
    <source>
        <strain evidence="1 2">DSM 100451</strain>
    </source>
</reference>